<dbReference type="Gene3D" id="2.60.40.10">
    <property type="entry name" value="Immunoglobulins"/>
    <property type="match status" value="1"/>
</dbReference>
<gene>
    <name evidence="6" type="ORF">GWP43_08135</name>
</gene>
<evidence type="ECO:0000256" key="2">
    <source>
        <dbReference type="ARBA" id="ARBA00022801"/>
    </source>
</evidence>
<keyword evidence="2 6" id="KW-0378">Hydrolase</keyword>
<dbReference type="PANTHER" id="PTHR42732:SF2">
    <property type="entry name" value="BETA-MANNOSIDASE"/>
    <property type="match status" value="1"/>
</dbReference>
<evidence type="ECO:0000256" key="1">
    <source>
        <dbReference type="ARBA" id="ARBA00007401"/>
    </source>
</evidence>
<accession>A0A6P1Y0Y5</accession>
<evidence type="ECO:0000313" key="6">
    <source>
        <dbReference type="EMBL" id="QHX43417.1"/>
    </source>
</evidence>
<dbReference type="Proteomes" id="UP000464374">
    <property type="component" value="Chromosome"/>
</dbReference>
<dbReference type="InterPro" id="IPR008979">
    <property type="entry name" value="Galactose-bd-like_sf"/>
</dbReference>
<dbReference type="SUPFAM" id="SSF49303">
    <property type="entry name" value="beta-Galactosidase/glucuronidase domain"/>
    <property type="match status" value="1"/>
</dbReference>
<evidence type="ECO:0000313" key="7">
    <source>
        <dbReference type="Proteomes" id="UP000464374"/>
    </source>
</evidence>
<evidence type="ECO:0000259" key="5">
    <source>
        <dbReference type="Pfam" id="PF02837"/>
    </source>
</evidence>
<dbReference type="InterPro" id="IPR017853">
    <property type="entry name" value="GH"/>
</dbReference>
<dbReference type="SUPFAM" id="SSF51445">
    <property type="entry name" value="(Trans)glycosidases"/>
    <property type="match status" value="1"/>
</dbReference>
<dbReference type="InterPro" id="IPR036156">
    <property type="entry name" value="Beta-gal/glucu_dom_sf"/>
</dbReference>
<comment type="similarity">
    <text evidence="1">Belongs to the glycosyl hydrolase 2 family.</text>
</comment>
<evidence type="ECO:0000256" key="3">
    <source>
        <dbReference type="ARBA" id="ARBA00023295"/>
    </source>
</evidence>
<reference evidence="6 7" key="1">
    <citation type="submission" date="2020-01" db="EMBL/GenBank/DDBJ databases">
        <title>Complete genome sequence of a human oral phylogroup 1 Treponema sp. strain ATCC 700766, originally isolated from periodontitis dental plaque.</title>
        <authorList>
            <person name="Chan Y."/>
            <person name="Huo Y.-B."/>
            <person name="Yu X.-L."/>
            <person name="Zeng H."/>
            <person name="Leung W.-K."/>
            <person name="Watt R.M."/>
        </authorList>
    </citation>
    <scope>NUCLEOTIDE SEQUENCE [LARGE SCALE GENOMIC DNA]</scope>
    <source>
        <strain evidence="6 7">OMZ 804</strain>
    </source>
</reference>
<dbReference type="Pfam" id="PF00703">
    <property type="entry name" value="Glyco_hydro_2"/>
    <property type="match status" value="1"/>
</dbReference>
<dbReference type="AlphaFoldDB" id="A0A6P1Y0Y5"/>
<dbReference type="InterPro" id="IPR013783">
    <property type="entry name" value="Ig-like_fold"/>
</dbReference>
<dbReference type="Gene3D" id="3.20.20.80">
    <property type="entry name" value="Glycosidases"/>
    <property type="match status" value="1"/>
</dbReference>
<keyword evidence="3" id="KW-0326">Glycosidase</keyword>
<organism evidence="6 7">
    <name type="scientific">Treponema vincentii</name>
    <dbReference type="NCBI Taxonomy" id="69710"/>
    <lineage>
        <taxon>Bacteria</taxon>
        <taxon>Pseudomonadati</taxon>
        <taxon>Spirochaetota</taxon>
        <taxon>Spirochaetia</taxon>
        <taxon>Spirochaetales</taxon>
        <taxon>Treponemataceae</taxon>
        <taxon>Treponema</taxon>
    </lineage>
</organism>
<dbReference type="SUPFAM" id="SSF49785">
    <property type="entry name" value="Galactose-binding domain-like"/>
    <property type="match status" value="1"/>
</dbReference>
<dbReference type="Gene3D" id="2.60.120.260">
    <property type="entry name" value="Galactose-binding domain-like"/>
    <property type="match status" value="1"/>
</dbReference>
<name>A0A6P1Y0Y5_9SPIR</name>
<dbReference type="PANTHER" id="PTHR42732">
    <property type="entry name" value="BETA-GALACTOSIDASE"/>
    <property type="match status" value="1"/>
</dbReference>
<protein>
    <submittedName>
        <fullName evidence="6">Glycoside hydrolase family 2</fullName>
    </submittedName>
</protein>
<proteinExistence type="inferred from homology"/>
<dbReference type="GO" id="GO:0004553">
    <property type="term" value="F:hydrolase activity, hydrolyzing O-glycosyl compounds"/>
    <property type="evidence" value="ECO:0007669"/>
    <property type="project" value="InterPro"/>
</dbReference>
<dbReference type="InterPro" id="IPR006102">
    <property type="entry name" value="Ig-like_GH2"/>
</dbReference>
<feature type="domain" description="Glycoside hydrolase family 2 immunoglobulin-like beta-sandwich" evidence="4">
    <location>
        <begin position="192"/>
        <end position="299"/>
    </location>
</feature>
<dbReference type="GO" id="GO:0005975">
    <property type="term" value="P:carbohydrate metabolic process"/>
    <property type="evidence" value="ECO:0007669"/>
    <property type="project" value="InterPro"/>
</dbReference>
<dbReference type="KEGG" id="trz:GWP43_08135"/>
<sequence length="614" mass="70268">MRKNKPIKPLLTPWGEALDKQKPLNDYPRPQLARKEWQCLNGAWDYAITADKQMPKIWDGEIIVPFSPETILSNVQRQLLPGETLWYRKTFNFEQCKPEERLLLHFGAVDQYCTVYVNGKEAGSHSGGYWPFSFDISNFLNGDTTEIIIAVTDDTDTGDEAYGKQTLNRGEIWYTGQSGIWQTVWCEKVPDTHIEKLTITPHYQTGEVEISVFITGADAGGNNVNSSHRLDDIYVKRDDDIRIKIFDSGSVIAEDTLTTNPLRIKMPADFKSWSPEHPFLYDVEIRAGEDTVTSYFGMREFGIINGKHGSVLSLNGAPIFHHGLLDQGYWSDGMYTPPSDEAMIWEIKKLKDMGFNMLRKHIKIEPLRWYYHCDRLGMLVWQDFVSGGDPYKPLVVQYAPWLGFNFNDTKNRYALHGRKSEKGRNIFLRDAECTIDLLYNTVSLSVWVPFNEGWGQFEAASMAEYVHKKDPTRLIDHASGYFDQEAGDFHSYHIYFKSFCPKPDPLNRILALTEFGGFSLAVNGHTSSDILYGYKIFKDTQSLNGGIRNLYETDVYPAMEKGLSASIYTQVSDVEDEVNGIFTYDRKETKLDMDLSLKIAETLHELFKKNCADK</sequence>
<dbReference type="EMBL" id="CP048020">
    <property type="protein sequence ID" value="QHX43417.1"/>
    <property type="molecule type" value="Genomic_DNA"/>
</dbReference>
<feature type="domain" description="Glycosyl hydrolases family 2 sugar binding" evidence="5">
    <location>
        <begin position="83"/>
        <end position="154"/>
    </location>
</feature>
<evidence type="ECO:0000259" key="4">
    <source>
        <dbReference type="Pfam" id="PF00703"/>
    </source>
</evidence>
<dbReference type="Pfam" id="PF02837">
    <property type="entry name" value="Glyco_hydro_2_N"/>
    <property type="match status" value="1"/>
</dbReference>
<dbReference type="RefSeq" id="WP_162663741.1">
    <property type="nucleotide sequence ID" value="NZ_CP048020.1"/>
</dbReference>
<dbReference type="InterPro" id="IPR051913">
    <property type="entry name" value="GH2_Domain-Containing"/>
</dbReference>
<dbReference type="InterPro" id="IPR006104">
    <property type="entry name" value="Glyco_hydro_2_N"/>
</dbReference>